<dbReference type="Pfam" id="PF00505">
    <property type="entry name" value="HMG_box"/>
    <property type="match status" value="1"/>
</dbReference>
<dbReference type="GO" id="GO:0003677">
    <property type="term" value="F:DNA binding"/>
    <property type="evidence" value="ECO:0007669"/>
    <property type="project" value="UniProtKB-UniRule"/>
</dbReference>
<organism evidence="5 6">
    <name type="scientific">Petromyces alliaceus</name>
    <name type="common">Aspergillus alliaceus</name>
    <dbReference type="NCBI Taxonomy" id="209559"/>
    <lineage>
        <taxon>Eukaryota</taxon>
        <taxon>Fungi</taxon>
        <taxon>Dikarya</taxon>
        <taxon>Ascomycota</taxon>
        <taxon>Pezizomycotina</taxon>
        <taxon>Eurotiomycetes</taxon>
        <taxon>Eurotiomycetidae</taxon>
        <taxon>Eurotiales</taxon>
        <taxon>Aspergillaceae</taxon>
        <taxon>Aspergillus</taxon>
        <taxon>Aspergillus subgen. Circumdati</taxon>
    </lineage>
</organism>
<keyword evidence="6" id="KW-1185">Reference proteome</keyword>
<dbReference type="GO" id="GO:0005634">
    <property type="term" value="C:nucleus"/>
    <property type="evidence" value="ECO:0007669"/>
    <property type="project" value="UniProtKB-UniRule"/>
</dbReference>
<evidence type="ECO:0000256" key="2">
    <source>
        <dbReference type="PROSITE-ProRule" id="PRU00267"/>
    </source>
</evidence>
<evidence type="ECO:0000256" key="3">
    <source>
        <dbReference type="SAM" id="MobiDB-lite"/>
    </source>
</evidence>
<evidence type="ECO:0000259" key="4">
    <source>
        <dbReference type="PROSITE" id="PS50118"/>
    </source>
</evidence>
<dbReference type="AlphaFoldDB" id="A0A8H5ZUH1"/>
<dbReference type="InterPro" id="IPR050342">
    <property type="entry name" value="HMGB"/>
</dbReference>
<dbReference type="InterPro" id="IPR036910">
    <property type="entry name" value="HMG_box_dom_sf"/>
</dbReference>
<gene>
    <name evidence="5" type="ORF">ETB97_009228</name>
</gene>
<dbReference type="InterPro" id="IPR009071">
    <property type="entry name" value="HMG_box_dom"/>
</dbReference>
<feature type="compositionally biased region" description="Basic and acidic residues" evidence="3">
    <location>
        <begin position="90"/>
        <end position="123"/>
    </location>
</feature>
<dbReference type="PROSITE" id="PS50118">
    <property type="entry name" value="HMG_BOX_2"/>
    <property type="match status" value="1"/>
</dbReference>
<accession>A0A8H5ZUH1</accession>
<reference evidence="5 6" key="1">
    <citation type="submission" date="2019-04" db="EMBL/GenBank/DDBJ databases">
        <title>Aspergillus burnettii sp. nov., novel species from soil in southeast Queensland.</title>
        <authorList>
            <person name="Gilchrist C.L.M."/>
            <person name="Pitt J.I."/>
            <person name="Lange L."/>
            <person name="Lacey H.J."/>
            <person name="Vuong D."/>
            <person name="Midgley D.J."/>
            <person name="Greenfield P."/>
            <person name="Bradbury M."/>
            <person name="Lacey E."/>
            <person name="Busk P.K."/>
            <person name="Pilgaard B."/>
            <person name="Chooi Y.H."/>
            <person name="Piggott A.M."/>
        </authorList>
    </citation>
    <scope>NUCLEOTIDE SEQUENCE [LARGE SCALE GENOMIC DNA]</scope>
    <source>
        <strain evidence="5 6">FRR 5400</strain>
    </source>
</reference>
<feature type="region of interest" description="Disordered" evidence="3">
    <location>
        <begin position="70"/>
        <end position="123"/>
    </location>
</feature>
<protein>
    <recommendedName>
        <fullName evidence="4">HMG box domain-containing protein</fullName>
    </recommendedName>
</protein>
<evidence type="ECO:0000313" key="6">
    <source>
        <dbReference type="Proteomes" id="UP000541154"/>
    </source>
</evidence>
<feature type="DNA-binding region" description="HMG box" evidence="2">
    <location>
        <begin position="240"/>
        <end position="306"/>
    </location>
</feature>
<dbReference type="EMBL" id="SPNV01000435">
    <property type="protein sequence ID" value="KAF5855429.1"/>
    <property type="molecule type" value="Genomic_DNA"/>
</dbReference>
<evidence type="ECO:0000313" key="5">
    <source>
        <dbReference type="EMBL" id="KAF5855429.1"/>
    </source>
</evidence>
<comment type="caution">
    <text evidence="5">The sequence shown here is derived from an EMBL/GenBank/DDBJ whole genome shotgun (WGS) entry which is preliminary data.</text>
</comment>
<keyword evidence="2" id="KW-0539">Nucleus</keyword>
<feature type="domain" description="HMG box" evidence="4">
    <location>
        <begin position="240"/>
        <end position="306"/>
    </location>
</feature>
<dbReference type="PANTHER" id="PTHR48112:SF22">
    <property type="entry name" value="MITOCHONDRIAL TRANSCRIPTION FACTOR A, ISOFORM B"/>
    <property type="match status" value="1"/>
</dbReference>
<dbReference type="SMART" id="SM00398">
    <property type="entry name" value="HMG"/>
    <property type="match status" value="1"/>
</dbReference>
<name>A0A8H5ZUH1_PETAA</name>
<dbReference type="CDD" id="cd00084">
    <property type="entry name" value="HMG-box_SF"/>
    <property type="match status" value="1"/>
</dbReference>
<proteinExistence type="predicted"/>
<keyword evidence="1 2" id="KW-0238">DNA-binding</keyword>
<dbReference type="Proteomes" id="UP000541154">
    <property type="component" value="Unassembled WGS sequence"/>
</dbReference>
<sequence length="319" mass="36908">MPLTLARRGVGILRSLYLSDAFSHPVRVAIAQSHVRRICLVTRSQSLRPISKPLPSTGVLSQRLIKTYATTTDDNPKKTSKTKTSKAKKGTRETKKSLSTERKRPGKKPLTEKQKEAKKEREHRQLIKDLKEAALKPPQKLPERRWNLTVMHKLPEAMKTHGNQTDAFRAATELAKTISQEERERISALAVANKNANEAAYEEWIKSHSPLEIKEANLARIKLSKLTQKKYRPLRDDRLVKRPLGAFVIFYKERVEPGDFKHMSIRDINAQIREEWRGMTETEKEKYLQLQVADKERYVREYREAYGEEPAFLRSGKDE</sequence>
<dbReference type="SUPFAM" id="SSF47095">
    <property type="entry name" value="HMG-box"/>
    <property type="match status" value="1"/>
</dbReference>
<dbReference type="Gene3D" id="1.10.30.10">
    <property type="entry name" value="High mobility group box domain"/>
    <property type="match status" value="2"/>
</dbReference>
<dbReference type="PANTHER" id="PTHR48112">
    <property type="entry name" value="HIGH MOBILITY GROUP PROTEIN DSP1"/>
    <property type="match status" value="1"/>
</dbReference>
<feature type="compositionally biased region" description="Basic residues" evidence="3">
    <location>
        <begin position="78"/>
        <end position="89"/>
    </location>
</feature>
<evidence type="ECO:0000256" key="1">
    <source>
        <dbReference type="ARBA" id="ARBA00023125"/>
    </source>
</evidence>